<evidence type="ECO:0000313" key="2">
    <source>
        <dbReference type="EMBL" id="KAL1397450.1"/>
    </source>
</evidence>
<reference evidence="2 3" key="1">
    <citation type="submission" date="2024-05" db="EMBL/GenBank/DDBJ databases">
        <title>Culex pipiens pipiens assembly and annotation.</title>
        <authorList>
            <person name="Alout H."/>
            <person name="Durand T."/>
        </authorList>
    </citation>
    <scope>NUCLEOTIDE SEQUENCE [LARGE SCALE GENOMIC DNA]</scope>
    <source>
        <strain evidence="2">HA-2024</strain>
        <tissue evidence="2">Whole body</tissue>
    </source>
</reference>
<feature type="region of interest" description="Disordered" evidence="1">
    <location>
        <begin position="1"/>
        <end position="62"/>
    </location>
</feature>
<dbReference type="EMBL" id="JBEHCU010006294">
    <property type="protein sequence ID" value="KAL1397450.1"/>
    <property type="molecule type" value="Genomic_DNA"/>
</dbReference>
<sequence length="101" mass="11057">MDEDDAGSGVISLPQGGAEDNRLNPVKFDRDISPTSPPFDSVSLNPANPARPKSEEVSGKSGRKAFHLECLQCNPPEGRFIYGEFESGRMHLNDESQHSRT</sequence>
<accession>A0ABD1DCQ2</accession>
<dbReference type="Proteomes" id="UP001562425">
    <property type="component" value="Unassembled WGS sequence"/>
</dbReference>
<evidence type="ECO:0000256" key="1">
    <source>
        <dbReference type="SAM" id="MobiDB-lite"/>
    </source>
</evidence>
<feature type="compositionally biased region" description="Basic and acidic residues" evidence="1">
    <location>
        <begin position="19"/>
        <end position="32"/>
    </location>
</feature>
<protein>
    <submittedName>
        <fullName evidence="2">Uncharacterized protein</fullName>
    </submittedName>
</protein>
<name>A0ABD1DCQ2_CULPP</name>
<dbReference type="AlphaFoldDB" id="A0ABD1DCQ2"/>
<keyword evidence="3" id="KW-1185">Reference proteome</keyword>
<organism evidence="2 3">
    <name type="scientific">Culex pipiens pipiens</name>
    <name type="common">Northern house mosquito</name>
    <dbReference type="NCBI Taxonomy" id="38569"/>
    <lineage>
        <taxon>Eukaryota</taxon>
        <taxon>Metazoa</taxon>
        <taxon>Ecdysozoa</taxon>
        <taxon>Arthropoda</taxon>
        <taxon>Hexapoda</taxon>
        <taxon>Insecta</taxon>
        <taxon>Pterygota</taxon>
        <taxon>Neoptera</taxon>
        <taxon>Endopterygota</taxon>
        <taxon>Diptera</taxon>
        <taxon>Nematocera</taxon>
        <taxon>Culicoidea</taxon>
        <taxon>Culicidae</taxon>
        <taxon>Culicinae</taxon>
        <taxon>Culicini</taxon>
        <taxon>Culex</taxon>
        <taxon>Culex</taxon>
    </lineage>
</organism>
<comment type="caution">
    <text evidence="2">The sequence shown here is derived from an EMBL/GenBank/DDBJ whole genome shotgun (WGS) entry which is preliminary data.</text>
</comment>
<evidence type="ECO:0000313" key="3">
    <source>
        <dbReference type="Proteomes" id="UP001562425"/>
    </source>
</evidence>
<proteinExistence type="predicted"/>
<gene>
    <name evidence="2" type="ORF">pipiens_000247</name>
</gene>